<evidence type="ECO:0000256" key="9">
    <source>
        <dbReference type="ARBA" id="ARBA00022898"/>
    </source>
</evidence>
<evidence type="ECO:0000256" key="5">
    <source>
        <dbReference type="ARBA" id="ARBA00011738"/>
    </source>
</evidence>
<dbReference type="Proteomes" id="UP000256321">
    <property type="component" value="Unassembled WGS sequence"/>
</dbReference>
<dbReference type="UniPathway" id="UPA00031">
    <property type="reaction ID" value="UER00012"/>
</dbReference>
<dbReference type="EMBL" id="QREV01000001">
    <property type="protein sequence ID" value="RDU51203.1"/>
    <property type="molecule type" value="Genomic_DNA"/>
</dbReference>
<evidence type="ECO:0000256" key="2">
    <source>
        <dbReference type="ARBA" id="ARBA00005011"/>
    </source>
</evidence>
<comment type="cofactor">
    <cofactor evidence="1 12">
        <name>pyridoxal 5'-phosphate</name>
        <dbReference type="ChEBI" id="CHEBI:597326"/>
    </cofactor>
</comment>
<protein>
    <recommendedName>
        <fullName evidence="12">Histidinol-phosphate aminotransferase</fullName>
        <ecNumber evidence="12">2.6.1.9</ecNumber>
    </recommendedName>
    <alternativeName>
        <fullName evidence="12">Imidazole acetol-phosphate transaminase</fullName>
    </alternativeName>
</protein>
<name>A0A3D8HK06_9BACT</name>
<evidence type="ECO:0000256" key="1">
    <source>
        <dbReference type="ARBA" id="ARBA00001933"/>
    </source>
</evidence>
<dbReference type="PROSITE" id="PS00599">
    <property type="entry name" value="AA_TRANSFER_CLASS_2"/>
    <property type="match status" value="1"/>
</dbReference>
<evidence type="ECO:0000256" key="11">
    <source>
        <dbReference type="ARBA" id="ARBA00047481"/>
    </source>
</evidence>
<dbReference type="Pfam" id="PF00155">
    <property type="entry name" value="Aminotran_1_2"/>
    <property type="match status" value="1"/>
</dbReference>
<accession>A0A3D8HK06</accession>
<evidence type="ECO:0000256" key="6">
    <source>
        <dbReference type="ARBA" id="ARBA00022576"/>
    </source>
</evidence>
<keyword evidence="8 12" id="KW-0808">Transferase</keyword>
<keyword evidence="9 12" id="KW-0663">Pyridoxal phosphate</keyword>
<dbReference type="InterPro" id="IPR001917">
    <property type="entry name" value="Aminotrans_II_pyridoxalP_BS"/>
</dbReference>
<reference evidence="15 16" key="1">
    <citation type="submission" date="2018-07" db="EMBL/GenBank/DDBJ databases">
        <title>Parabacteroides acidifaciens nov. sp., isolated from human feces.</title>
        <authorList>
            <person name="Wang Y.J."/>
        </authorList>
    </citation>
    <scope>NUCLEOTIDE SEQUENCE [LARGE SCALE GENOMIC DNA]</scope>
    <source>
        <strain evidence="15 16">426-9</strain>
    </source>
</reference>
<dbReference type="GO" id="GO:0000105">
    <property type="term" value="P:L-histidine biosynthetic process"/>
    <property type="evidence" value="ECO:0007669"/>
    <property type="project" value="UniProtKB-UniRule"/>
</dbReference>
<dbReference type="GO" id="GO:0004400">
    <property type="term" value="F:histidinol-phosphate transaminase activity"/>
    <property type="evidence" value="ECO:0007669"/>
    <property type="project" value="UniProtKB-UniRule"/>
</dbReference>
<dbReference type="AlphaFoldDB" id="A0A3D8HK06"/>
<evidence type="ECO:0000256" key="7">
    <source>
        <dbReference type="ARBA" id="ARBA00022605"/>
    </source>
</evidence>
<proteinExistence type="inferred from homology"/>
<dbReference type="PANTHER" id="PTHR42885">
    <property type="entry name" value="HISTIDINOL-PHOSPHATE AMINOTRANSFERASE-RELATED"/>
    <property type="match status" value="1"/>
</dbReference>
<evidence type="ECO:0000259" key="13">
    <source>
        <dbReference type="Pfam" id="PF00155"/>
    </source>
</evidence>
<feature type="domain" description="Aminotransferase class I/classII large" evidence="13">
    <location>
        <begin position="41"/>
        <end position="340"/>
    </location>
</feature>
<comment type="pathway">
    <text evidence="3">Lipid metabolism.</text>
</comment>
<gene>
    <name evidence="12 15" type="primary">hisC</name>
    <name evidence="15" type="ORF">DWU89_00815</name>
    <name evidence="14" type="ORF">H8784_00795</name>
</gene>
<dbReference type="Proteomes" id="UP000629596">
    <property type="component" value="Unassembled WGS sequence"/>
</dbReference>
<dbReference type="Gene3D" id="3.90.1150.10">
    <property type="entry name" value="Aspartate Aminotransferase, domain 1"/>
    <property type="match status" value="1"/>
</dbReference>
<keyword evidence="10 12" id="KW-0368">Histidine biosynthesis</keyword>
<dbReference type="RefSeq" id="WP_115497793.1">
    <property type="nucleotide sequence ID" value="NZ_JACRTI010000001.1"/>
</dbReference>
<comment type="catalytic activity">
    <reaction evidence="11 12">
        <text>L-histidinol phosphate + 2-oxoglutarate = 3-(imidazol-4-yl)-2-oxopropyl phosphate + L-glutamate</text>
        <dbReference type="Rhea" id="RHEA:23744"/>
        <dbReference type="ChEBI" id="CHEBI:16810"/>
        <dbReference type="ChEBI" id="CHEBI:29985"/>
        <dbReference type="ChEBI" id="CHEBI:57766"/>
        <dbReference type="ChEBI" id="CHEBI:57980"/>
        <dbReference type="EC" id="2.6.1.9"/>
    </reaction>
</comment>
<evidence type="ECO:0000313" key="15">
    <source>
        <dbReference type="EMBL" id="RDU51203.1"/>
    </source>
</evidence>
<sequence>MKDLKDLVRPNVWNMKPYSSARDEFQGNASVFLDANENPFNRPYNRYPDPMQWELKKKIAEIKGVNRESIFLGNGSDEPIDLIIRAFCEPSIDSIVSIDPSYGMYEVAANVNNVEFRKVKLDDKFDLDTDNLLKAANDWVKVIFLCSPNNPTGNNLSRDRLYKVLETFQGIVVIDEAYVDFSIEPSFLAELEKFPNLIVLQTMSKAWGAAGIRLGMAFASPEIIAILNKIKYPYNVNLLTQERALYVLENQERMENQLRSILSERIRLLAALPELNCVLKVYPTDANFILVEVTNADTIYKNLVKYGIIVRNRTNVTMCNGCLRITVGKPGENDALLDALKKM</sequence>
<reference evidence="14 17" key="2">
    <citation type="submission" date="2020-08" db="EMBL/GenBank/DDBJ databases">
        <title>Genome public.</title>
        <authorList>
            <person name="Liu C."/>
            <person name="Sun Q."/>
        </authorList>
    </citation>
    <scope>NUCLEOTIDE SEQUENCE [LARGE SCALE GENOMIC DNA]</scope>
    <source>
        <strain evidence="14 17">426_9</strain>
    </source>
</reference>
<organism evidence="15 16">
    <name type="scientific">Parabacteroides acidifaciens</name>
    <dbReference type="NCBI Taxonomy" id="2290935"/>
    <lineage>
        <taxon>Bacteria</taxon>
        <taxon>Pseudomonadati</taxon>
        <taxon>Bacteroidota</taxon>
        <taxon>Bacteroidia</taxon>
        <taxon>Bacteroidales</taxon>
        <taxon>Tannerellaceae</taxon>
        <taxon>Parabacteroides</taxon>
    </lineage>
</organism>
<dbReference type="InterPro" id="IPR015421">
    <property type="entry name" value="PyrdxlP-dep_Trfase_major"/>
</dbReference>
<keyword evidence="7 12" id="KW-0028">Amino-acid biosynthesis</keyword>
<dbReference type="CDD" id="cd00609">
    <property type="entry name" value="AAT_like"/>
    <property type="match status" value="1"/>
</dbReference>
<dbReference type="EMBL" id="JACRTI010000001">
    <property type="protein sequence ID" value="MBC8600257.1"/>
    <property type="molecule type" value="Genomic_DNA"/>
</dbReference>
<keyword evidence="17" id="KW-1185">Reference proteome</keyword>
<evidence type="ECO:0000313" key="17">
    <source>
        <dbReference type="Proteomes" id="UP000629596"/>
    </source>
</evidence>
<comment type="subunit">
    <text evidence="5 12">Homodimer.</text>
</comment>
<dbReference type="HAMAP" id="MF_01023">
    <property type="entry name" value="HisC_aminotrans_2"/>
    <property type="match status" value="1"/>
</dbReference>
<evidence type="ECO:0000256" key="3">
    <source>
        <dbReference type="ARBA" id="ARBA00005189"/>
    </source>
</evidence>
<comment type="caution">
    <text evidence="15">The sequence shown here is derived from an EMBL/GenBank/DDBJ whole genome shotgun (WGS) entry which is preliminary data.</text>
</comment>
<comment type="similarity">
    <text evidence="4 12">Belongs to the class-II pyridoxal-phosphate-dependent aminotransferase family. Histidinol-phosphate aminotransferase subfamily.</text>
</comment>
<evidence type="ECO:0000313" key="16">
    <source>
        <dbReference type="Proteomes" id="UP000256321"/>
    </source>
</evidence>
<evidence type="ECO:0000256" key="10">
    <source>
        <dbReference type="ARBA" id="ARBA00023102"/>
    </source>
</evidence>
<dbReference type="Gene3D" id="3.40.640.10">
    <property type="entry name" value="Type I PLP-dependent aspartate aminotransferase-like (Major domain)"/>
    <property type="match status" value="1"/>
</dbReference>
<dbReference type="InterPro" id="IPR015422">
    <property type="entry name" value="PyrdxlP-dep_Trfase_small"/>
</dbReference>
<comment type="pathway">
    <text evidence="2 12">Amino-acid biosynthesis; L-histidine biosynthesis; L-histidine from 5-phospho-alpha-D-ribose 1-diphosphate: step 7/9.</text>
</comment>
<dbReference type="NCBIfam" id="TIGR01141">
    <property type="entry name" value="hisC"/>
    <property type="match status" value="1"/>
</dbReference>
<keyword evidence="6 12" id="KW-0032">Aminotransferase</keyword>
<dbReference type="EC" id="2.6.1.9" evidence="12"/>
<evidence type="ECO:0000256" key="8">
    <source>
        <dbReference type="ARBA" id="ARBA00022679"/>
    </source>
</evidence>
<dbReference type="PANTHER" id="PTHR42885:SF2">
    <property type="entry name" value="HISTIDINOL-PHOSPHATE AMINOTRANSFERASE"/>
    <property type="match status" value="1"/>
</dbReference>
<evidence type="ECO:0000256" key="12">
    <source>
        <dbReference type="HAMAP-Rule" id="MF_01023"/>
    </source>
</evidence>
<evidence type="ECO:0000313" key="14">
    <source>
        <dbReference type="EMBL" id="MBC8600257.1"/>
    </source>
</evidence>
<dbReference type="InterPro" id="IPR004839">
    <property type="entry name" value="Aminotransferase_I/II_large"/>
</dbReference>
<dbReference type="GO" id="GO:0030170">
    <property type="term" value="F:pyridoxal phosphate binding"/>
    <property type="evidence" value="ECO:0007669"/>
    <property type="project" value="InterPro"/>
</dbReference>
<feature type="modified residue" description="N6-(pyridoxal phosphate)lysine" evidence="12">
    <location>
        <position position="205"/>
    </location>
</feature>
<evidence type="ECO:0000256" key="4">
    <source>
        <dbReference type="ARBA" id="ARBA00007970"/>
    </source>
</evidence>
<dbReference type="SUPFAM" id="SSF53383">
    <property type="entry name" value="PLP-dependent transferases"/>
    <property type="match status" value="1"/>
</dbReference>
<dbReference type="InterPro" id="IPR015424">
    <property type="entry name" value="PyrdxlP-dep_Trfase"/>
</dbReference>
<dbReference type="InterPro" id="IPR005861">
    <property type="entry name" value="HisP_aminotrans"/>
</dbReference>